<organism evidence="1 3">
    <name type="scientific">Gibberella zeae (strain ATCC MYA-4620 / CBS 123657 / FGSC 9075 / NRRL 31084 / PH-1)</name>
    <name type="common">Wheat head blight fungus</name>
    <name type="synonym">Fusarium graminearum</name>
    <dbReference type="NCBI Taxonomy" id="229533"/>
    <lineage>
        <taxon>Eukaryota</taxon>
        <taxon>Fungi</taxon>
        <taxon>Dikarya</taxon>
        <taxon>Ascomycota</taxon>
        <taxon>Pezizomycotina</taxon>
        <taxon>Sordariomycetes</taxon>
        <taxon>Hypocreomycetidae</taxon>
        <taxon>Hypocreales</taxon>
        <taxon>Nectriaceae</taxon>
        <taxon>Fusarium</taxon>
    </lineage>
</organism>
<dbReference type="InParanoid" id="I1RQT1"/>
<reference evidence="2 3" key="1">
    <citation type="journal article" date="2007" name="Science">
        <title>The Fusarium graminearum genome reveals a link between localized polymorphism and pathogen specialization.</title>
        <authorList>
            <person name="Cuomo C.A."/>
            <person name="Gueldener U."/>
            <person name="Xu J.-R."/>
            <person name="Trail F."/>
            <person name="Turgeon B.G."/>
            <person name="Di Pietro A."/>
            <person name="Walton J.D."/>
            <person name="Ma L.-J."/>
            <person name="Baker S.E."/>
            <person name="Rep M."/>
            <person name="Adam G."/>
            <person name="Antoniw J."/>
            <person name="Baldwin T."/>
            <person name="Calvo S.E."/>
            <person name="Chang Y.-L."/>
            <person name="DeCaprio D."/>
            <person name="Gale L.R."/>
            <person name="Gnerre S."/>
            <person name="Goswami R.S."/>
            <person name="Hammond-Kosack K."/>
            <person name="Harris L.J."/>
            <person name="Hilburn K."/>
            <person name="Kennell J.C."/>
            <person name="Kroken S."/>
            <person name="Magnuson J.K."/>
            <person name="Mannhaupt G."/>
            <person name="Mauceli E.W."/>
            <person name="Mewes H.-W."/>
            <person name="Mitterbauer R."/>
            <person name="Muehlbauer G."/>
            <person name="Muensterkoetter M."/>
            <person name="Nelson D."/>
            <person name="O'Donnell K."/>
            <person name="Ouellet T."/>
            <person name="Qi W."/>
            <person name="Quesneville H."/>
            <person name="Roncero M.I.G."/>
            <person name="Seong K.-Y."/>
            <person name="Tetko I.V."/>
            <person name="Urban M."/>
            <person name="Waalwijk C."/>
            <person name="Ward T.J."/>
            <person name="Yao J."/>
            <person name="Birren B.W."/>
            <person name="Kistler H.C."/>
        </authorList>
    </citation>
    <scope>NUCLEOTIDE SEQUENCE [LARGE SCALE GENOMIC DNA]</scope>
    <source>
        <strain evidence="3">ATCC MYA-4620 / CBS 123657 / FGSC 9075 / NRRL 31084 / PH-1</strain>
        <strain evidence="2">PH-1 / ATCC MYA-4620 / FGSC 9075 / NRRL 31084</strain>
    </source>
</reference>
<evidence type="ECO:0000313" key="2">
    <source>
        <dbReference type="EnsemblFungi" id="CEF84821"/>
    </source>
</evidence>
<sequence>MTKSKADAAKIHFIDFKDHASRPAETFWSGQKHRVLPPLPSLCFYFVHPDFNLDELDLRAFWRDVIDGLYGPFRFEMFCIPGEELKARGDIFEQVREASRAYKDPEYAAARKAQGKLPGLVTSHRYPGALVYHGLVIIYKDATWNREDEDKTFDVIKFGLALTSEDFELGDKIIVQEPLKTTQRINSALSSISGMLHFPNRPKDQAVMAQCAVSATLRRGIELTTFAQPEDPYYAITIIRV</sequence>
<name>I1RQT1_GIBZE</name>
<protein>
    <submittedName>
        <fullName evidence="1">Chromosome 4, complete genome</fullName>
    </submittedName>
</protein>
<reference evidence="2" key="4">
    <citation type="submission" date="2017-01" db="UniProtKB">
        <authorList>
            <consortium name="EnsemblFungi"/>
        </authorList>
    </citation>
    <scope>IDENTIFICATION</scope>
    <source>
        <strain evidence="2">PH-1 / ATCC MYA-4620 / FGSC 9075 / NRRL 31084</strain>
    </source>
</reference>
<proteinExistence type="predicted"/>
<dbReference type="AlphaFoldDB" id="I1RQT1"/>
<dbReference type="RefSeq" id="XP_011326029.1">
    <property type="nucleotide sequence ID" value="XM_011327727.1"/>
</dbReference>
<reference evidence="2 3" key="2">
    <citation type="journal article" date="2010" name="Nature">
        <title>Comparative genomics reveals mobile pathogenicity chromosomes in Fusarium.</title>
        <authorList>
            <person name="Ma L.J."/>
            <person name="van der Does H.C."/>
            <person name="Borkovich K.A."/>
            <person name="Coleman J.J."/>
            <person name="Daboussi M.J."/>
            <person name="Di Pietro A."/>
            <person name="Dufresne M."/>
            <person name="Freitag M."/>
            <person name="Grabherr M."/>
            <person name="Henrissat B."/>
            <person name="Houterman P.M."/>
            <person name="Kang S."/>
            <person name="Shim W.B."/>
            <person name="Woloshuk C."/>
            <person name="Xie X."/>
            <person name="Xu J.R."/>
            <person name="Antoniw J."/>
            <person name="Baker S.E."/>
            <person name="Bluhm B.H."/>
            <person name="Breakspear A."/>
            <person name="Brown D.W."/>
            <person name="Butchko R.A."/>
            <person name="Chapman S."/>
            <person name="Coulson R."/>
            <person name="Coutinho P.M."/>
            <person name="Danchin E.G."/>
            <person name="Diener A."/>
            <person name="Gale L.R."/>
            <person name="Gardiner D.M."/>
            <person name="Goff S."/>
            <person name="Hammond-Kosack K.E."/>
            <person name="Hilburn K."/>
            <person name="Hua-Van A."/>
            <person name="Jonkers W."/>
            <person name="Kazan K."/>
            <person name="Kodira C.D."/>
            <person name="Koehrsen M."/>
            <person name="Kumar L."/>
            <person name="Lee Y.H."/>
            <person name="Li L."/>
            <person name="Manners J.M."/>
            <person name="Miranda-Saavedra D."/>
            <person name="Mukherjee M."/>
            <person name="Park G."/>
            <person name="Park J."/>
            <person name="Park S.Y."/>
            <person name="Proctor R.H."/>
            <person name="Regev A."/>
            <person name="Ruiz-Roldan M.C."/>
            <person name="Sain D."/>
            <person name="Sakthikumar S."/>
            <person name="Sykes S."/>
            <person name="Schwartz D.C."/>
            <person name="Turgeon B.G."/>
            <person name="Wapinski I."/>
            <person name="Yoder O."/>
            <person name="Young S."/>
            <person name="Zeng Q."/>
            <person name="Zhou S."/>
            <person name="Galagan J."/>
            <person name="Cuomo C.A."/>
            <person name="Kistler H.C."/>
            <person name="Rep M."/>
        </authorList>
    </citation>
    <scope>GENOME REANNOTATION</scope>
    <source>
        <strain evidence="3">ATCC MYA-4620 / CBS 123657 / FGSC 9075 / NRRL 31084 / PH-1</strain>
        <strain evidence="2">PH-1 / ATCC MYA-4620 / FGSC 9075 / NRRL 31084</strain>
    </source>
</reference>
<keyword evidence="3" id="KW-1185">Reference proteome</keyword>
<dbReference type="VEuPathDB" id="FungiDB:FGRAMPH1_01G22265"/>
<reference evidence="1 3" key="3">
    <citation type="journal article" date="2015" name="BMC Genomics">
        <title>The completed genome sequence of the pathogenic ascomycete fungus Fusarium graminearum.</title>
        <authorList>
            <person name="King R."/>
            <person name="Urban M."/>
            <person name="Hammond-Kosack M.C."/>
            <person name="Hassani-Pak K."/>
            <person name="Hammond-Kosack K.E."/>
        </authorList>
    </citation>
    <scope>NUCLEOTIDE SEQUENCE [LARGE SCALE GENOMIC DNA]</scope>
    <source>
        <strain evidence="3">ATCC MYA-4620 / CBS 123657 / FGSC 9075 / NRRL 31084 / PH-1</strain>
        <strain evidence="1">PH-1</strain>
    </source>
</reference>
<evidence type="ECO:0000313" key="1">
    <source>
        <dbReference type="EMBL" id="CEF84821.1"/>
    </source>
</evidence>
<evidence type="ECO:0000313" key="3">
    <source>
        <dbReference type="Proteomes" id="UP000070720"/>
    </source>
</evidence>
<dbReference type="KEGG" id="fgr:FGSG_06431"/>
<gene>
    <name evidence="2" type="primary">FG06431.1</name>
    <name evidence="1" type="ORF">FGRAMPH1_01T22265</name>
</gene>
<dbReference type="EMBL" id="HG970335">
    <property type="protein sequence ID" value="CEF84821.1"/>
    <property type="molecule type" value="Genomic_DNA"/>
</dbReference>
<dbReference type="HOGENOM" id="CLU_100662_0_0_1"/>
<dbReference type="EnsemblFungi" id="CEF84821">
    <property type="protein sequence ID" value="CEF84821"/>
    <property type="gene ID" value="FGRRES_06431"/>
</dbReference>
<dbReference type="OrthoDB" id="5402033at2759"/>
<dbReference type="eggNOG" id="ENOG502SSWZ">
    <property type="taxonomic scope" value="Eukaryota"/>
</dbReference>
<accession>A0A098DSI3</accession>
<accession>I1RQT1</accession>
<dbReference type="Proteomes" id="UP000070720">
    <property type="component" value="Chromosome 4"/>
</dbReference>